<dbReference type="EMBL" id="VUJU01002060">
    <property type="protein sequence ID" value="KAF0762725.1"/>
    <property type="molecule type" value="Genomic_DNA"/>
</dbReference>
<evidence type="ECO:0000313" key="1">
    <source>
        <dbReference type="EMBL" id="KAF0762725.1"/>
    </source>
</evidence>
<reference evidence="1 2" key="1">
    <citation type="submission" date="2019-08" db="EMBL/GenBank/DDBJ databases">
        <title>Whole genome of Aphis craccivora.</title>
        <authorList>
            <person name="Voronova N.V."/>
            <person name="Shulinski R.S."/>
            <person name="Bandarenka Y.V."/>
            <person name="Zhorov D.G."/>
            <person name="Warner D."/>
        </authorList>
    </citation>
    <scope>NUCLEOTIDE SEQUENCE [LARGE SCALE GENOMIC DNA]</scope>
    <source>
        <strain evidence="1">180601</strain>
        <tissue evidence="1">Whole Body</tissue>
    </source>
</reference>
<gene>
    <name evidence="1" type="ORF">FWK35_00007179</name>
</gene>
<name>A0A6G0YX72_APHCR</name>
<protein>
    <submittedName>
        <fullName evidence="1">Uncharacterized protein</fullName>
    </submittedName>
</protein>
<comment type="caution">
    <text evidence="1">The sequence shown here is derived from an EMBL/GenBank/DDBJ whole genome shotgun (WGS) entry which is preliminary data.</text>
</comment>
<dbReference type="AlphaFoldDB" id="A0A6G0YX72"/>
<accession>A0A6G0YX72</accession>
<sequence>MQNENEINHIVNYVMKMKIMNRYSCVGETTGSLIRHLKIMHKIYQPETSTSKRIFYKITLHQSI</sequence>
<evidence type="ECO:0000313" key="2">
    <source>
        <dbReference type="Proteomes" id="UP000478052"/>
    </source>
</evidence>
<keyword evidence="2" id="KW-1185">Reference proteome</keyword>
<organism evidence="1 2">
    <name type="scientific">Aphis craccivora</name>
    <name type="common">Cowpea aphid</name>
    <dbReference type="NCBI Taxonomy" id="307492"/>
    <lineage>
        <taxon>Eukaryota</taxon>
        <taxon>Metazoa</taxon>
        <taxon>Ecdysozoa</taxon>
        <taxon>Arthropoda</taxon>
        <taxon>Hexapoda</taxon>
        <taxon>Insecta</taxon>
        <taxon>Pterygota</taxon>
        <taxon>Neoptera</taxon>
        <taxon>Paraneoptera</taxon>
        <taxon>Hemiptera</taxon>
        <taxon>Sternorrhyncha</taxon>
        <taxon>Aphidomorpha</taxon>
        <taxon>Aphidoidea</taxon>
        <taxon>Aphididae</taxon>
        <taxon>Aphidini</taxon>
        <taxon>Aphis</taxon>
        <taxon>Aphis</taxon>
    </lineage>
</organism>
<proteinExistence type="predicted"/>
<dbReference type="Proteomes" id="UP000478052">
    <property type="component" value="Unassembled WGS sequence"/>
</dbReference>